<reference evidence="1" key="1">
    <citation type="submission" date="2023-10" db="EMBL/GenBank/DDBJ databases">
        <authorList>
            <person name="Rodriguez Cubillos JULIANA M."/>
            <person name="De Vega J."/>
        </authorList>
    </citation>
    <scope>NUCLEOTIDE SEQUENCE</scope>
</reference>
<evidence type="ECO:0000313" key="1">
    <source>
        <dbReference type="EMBL" id="CAJ2647696.1"/>
    </source>
</evidence>
<proteinExistence type="predicted"/>
<gene>
    <name evidence="1" type="ORF">MILVUS5_LOCUS16172</name>
</gene>
<name>A0ACB0JSC1_TRIPR</name>
<dbReference type="Proteomes" id="UP001177021">
    <property type="component" value="Unassembled WGS sequence"/>
</dbReference>
<keyword evidence="2" id="KW-1185">Reference proteome</keyword>
<evidence type="ECO:0000313" key="2">
    <source>
        <dbReference type="Proteomes" id="UP001177021"/>
    </source>
</evidence>
<dbReference type="EMBL" id="CASHSV030000109">
    <property type="protein sequence ID" value="CAJ2647696.1"/>
    <property type="molecule type" value="Genomic_DNA"/>
</dbReference>
<protein>
    <submittedName>
        <fullName evidence="1">Uncharacterized protein</fullName>
    </submittedName>
</protein>
<accession>A0ACB0JSC1</accession>
<organism evidence="1 2">
    <name type="scientific">Trifolium pratense</name>
    <name type="common">Red clover</name>
    <dbReference type="NCBI Taxonomy" id="57577"/>
    <lineage>
        <taxon>Eukaryota</taxon>
        <taxon>Viridiplantae</taxon>
        <taxon>Streptophyta</taxon>
        <taxon>Embryophyta</taxon>
        <taxon>Tracheophyta</taxon>
        <taxon>Spermatophyta</taxon>
        <taxon>Magnoliopsida</taxon>
        <taxon>eudicotyledons</taxon>
        <taxon>Gunneridae</taxon>
        <taxon>Pentapetalae</taxon>
        <taxon>rosids</taxon>
        <taxon>fabids</taxon>
        <taxon>Fabales</taxon>
        <taxon>Fabaceae</taxon>
        <taxon>Papilionoideae</taxon>
        <taxon>50 kb inversion clade</taxon>
        <taxon>NPAAA clade</taxon>
        <taxon>Hologalegina</taxon>
        <taxon>IRL clade</taxon>
        <taxon>Trifolieae</taxon>
        <taxon>Trifolium</taxon>
    </lineage>
</organism>
<comment type="caution">
    <text evidence="1">The sequence shown here is derived from an EMBL/GenBank/DDBJ whole genome shotgun (WGS) entry which is preliminary data.</text>
</comment>
<sequence>MNLSTSFKTLEDTAGSADSKGRVKSEGASSDCGTRKDEVKVNEENFTYKQSNLSPSSNFGYDFGVGVSAQRKKKRTHLLKVVHGYSLRFGGNCFGDHSGRHC</sequence>